<dbReference type="Gene3D" id="1.10.287.990">
    <property type="entry name" value="Fe,Mn superoxide dismutase (SOD) domain"/>
    <property type="match status" value="1"/>
</dbReference>
<evidence type="ECO:0000256" key="1">
    <source>
        <dbReference type="ARBA" id="ARBA00008714"/>
    </source>
</evidence>
<dbReference type="Pfam" id="PF00081">
    <property type="entry name" value="Sod_Fe_N"/>
    <property type="match status" value="1"/>
</dbReference>
<feature type="domain" description="Manganese/iron superoxide dismutase N-terminal" evidence="8">
    <location>
        <begin position="3"/>
        <end position="92"/>
    </location>
</feature>
<comment type="similarity">
    <text evidence="1 7">Belongs to the iron/manganese superoxide dismutase family.</text>
</comment>
<sequence>MNFALPALPYAYDALEPYVDATTMNIHHTKHHQTYVSNINKVLDGPHGSALKGLSLAAIQANIPSLPESIRTPVINSGGGHYNHAMFWTLMAKPGSANVTPMGSVKAKIDGDFGSFDQMKTQFNAAAAARFGSGWAWLSVGSDGKLFISSTANQENPLMKGVVAQSGTPILGLDVWEHAYYLKYQNRRPEYIAAFWNVVNWDQVAVNYDSATAGNTAVFDTPVA</sequence>
<dbReference type="FunFam" id="3.55.40.20:FF:000001">
    <property type="entry name" value="Superoxide dismutase"/>
    <property type="match status" value="1"/>
</dbReference>
<evidence type="ECO:0000259" key="9">
    <source>
        <dbReference type="Pfam" id="PF02777"/>
    </source>
</evidence>
<dbReference type="InterPro" id="IPR036314">
    <property type="entry name" value="SOD_C_sf"/>
</dbReference>
<dbReference type="InterPro" id="IPR019833">
    <property type="entry name" value="Mn/Fe_SOD_BS"/>
</dbReference>
<dbReference type="InterPro" id="IPR019831">
    <property type="entry name" value="Mn/Fe_SOD_N"/>
</dbReference>
<dbReference type="STRING" id="448386.A0A2V3INW0"/>
<dbReference type="Pfam" id="PF02777">
    <property type="entry name" value="Sod_Fe_C"/>
    <property type="match status" value="1"/>
</dbReference>
<dbReference type="EC" id="1.15.1.1" evidence="2 7"/>
<feature type="binding site" evidence="6">
    <location>
        <position position="27"/>
    </location>
    <ligand>
        <name>Mn(2+)</name>
        <dbReference type="ChEBI" id="CHEBI:29035"/>
    </ligand>
</feature>
<evidence type="ECO:0000256" key="5">
    <source>
        <dbReference type="ARBA" id="ARBA00049204"/>
    </source>
</evidence>
<dbReference type="OrthoDB" id="239262at2759"/>
<comment type="function">
    <text evidence="7">Destroys radicals which are normally produced within the cells and which are toxic to biological systems.</text>
</comment>
<proteinExistence type="inferred from homology"/>
<dbReference type="SUPFAM" id="SSF46609">
    <property type="entry name" value="Fe,Mn superoxide dismutase (SOD), N-terminal domain"/>
    <property type="match status" value="1"/>
</dbReference>
<evidence type="ECO:0000313" key="10">
    <source>
        <dbReference type="EMBL" id="PXF43768.1"/>
    </source>
</evidence>
<organism evidence="10 11">
    <name type="scientific">Gracilariopsis chorda</name>
    <dbReference type="NCBI Taxonomy" id="448386"/>
    <lineage>
        <taxon>Eukaryota</taxon>
        <taxon>Rhodophyta</taxon>
        <taxon>Florideophyceae</taxon>
        <taxon>Rhodymeniophycidae</taxon>
        <taxon>Gracilariales</taxon>
        <taxon>Gracilariaceae</taxon>
        <taxon>Gracilariopsis</taxon>
    </lineage>
</organism>
<accession>A0A2V3INW0</accession>
<evidence type="ECO:0000259" key="8">
    <source>
        <dbReference type="Pfam" id="PF00081"/>
    </source>
</evidence>
<dbReference type="AlphaFoldDB" id="A0A2V3INW0"/>
<protein>
    <recommendedName>
        <fullName evidence="2 7">Superoxide dismutase</fullName>
        <ecNumber evidence="2 7">1.15.1.1</ecNumber>
    </recommendedName>
</protein>
<dbReference type="InterPro" id="IPR036324">
    <property type="entry name" value="Mn/Fe_SOD_N_sf"/>
</dbReference>
<feature type="domain" description="Manganese/iron superoxide dismutase C-terminal" evidence="9">
    <location>
        <begin position="102"/>
        <end position="205"/>
    </location>
</feature>
<keyword evidence="3 6" id="KW-0479">Metal-binding</keyword>
<dbReference type="Gene3D" id="3.55.40.20">
    <property type="entry name" value="Iron/manganese superoxide dismutase, C-terminal domain"/>
    <property type="match status" value="1"/>
</dbReference>
<dbReference type="InterPro" id="IPR019832">
    <property type="entry name" value="Mn/Fe_SOD_C"/>
</dbReference>
<evidence type="ECO:0000256" key="3">
    <source>
        <dbReference type="ARBA" id="ARBA00022723"/>
    </source>
</evidence>
<dbReference type="PANTHER" id="PTHR43595">
    <property type="entry name" value="37S RIBOSOMAL PROTEIN S26, MITOCHONDRIAL"/>
    <property type="match status" value="1"/>
</dbReference>
<dbReference type="GO" id="GO:0005737">
    <property type="term" value="C:cytoplasm"/>
    <property type="evidence" value="ECO:0007669"/>
    <property type="project" value="TreeGrafter"/>
</dbReference>
<dbReference type="EMBL" id="NBIV01000112">
    <property type="protein sequence ID" value="PXF43768.1"/>
    <property type="molecule type" value="Genomic_DNA"/>
</dbReference>
<evidence type="ECO:0000256" key="4">
    <source>
        <dbReference type="ARBA" id="ARBA00023002"/>
    </source>
</evidence>
<dbReference type="FunFam" id="1.10.287.990:FF:000001">
    <property type="entry name" value="Superoxide dismutase"/>
    <property type="match status" value="1"/>
</dbReference>
<evidence type="ECO:0000313" key="11">
    <source>
        <dbReference type="Proteomes" id="UP000247409"/>
    </source>
</evidence>
<feature type="binding site" evidence="6">
    <location>
        <position position="174"/>
    </location>
    <ligand>
        <name>Mn(2+)</name>
        <dbReference type="ChEBI" id="CHEBI:29035"/>
    </ligand>
</feature>
<dbReference type="Proteomes" id="UP000247409">
    <property type="component" value="Unassembled WGS sequence"/>
</dbReference>
<keyword evidence="4 7" id="KW-0560">Oxidoreductase</keyword>
<gene>
    <name evidence="10" type="ORF">BWQ96_06500</name>
</gene>
<evidence type="ECO:0000256" key="6">
    <source>
        <dbReference type="PIRSR" id="PIRSR000349-1"/>
    </source>
</evidence>
<dbReference type="SMR" id="A0A2V3INW0"/>
<comment type="catalytic activity">
    <reaction evidence="5 7">
        <text>2 superoxide + 2 H(+) = H2O2 + O2</text>
        <dbReference type="Rhea" id="RHEA:20696"/>
        <dbReference type="ChEBI" id="CHEBI:15378"/>
        <dbReference type="ChEBI" id="CHEBI:15379"/>
        <dbReference type="ChEBI" id="CHEBI:16240"/>
        <dbReference type="ChEBI" id="CHEBI:18421"/>
        <dbReference type="EC" id="1.15.1.1"/>
    </reaction>
</comment>
<dbReference type="GO" id="GO:0046872">
    <property type="term" value="F:metal ion binding"/>
    <property type="evidence" value="ECO:0007669"/>
    <property type="project" value="UniProtKB-KW"/>
</dbReference>
<evidence type="ECO:0000256" key="7">
    <source>
        <dbReference type="RuleBase" id="RU000414"/>
    </source>
</evidence>
<evidence type="ECO:0000256" key="2">
    <source>
        <dbReference type="ARBA" id="ARBA00012682"/>
    </source>
</evidence>
<dbReference type="PRINTS" id="PR01703">
    <property type="entry name" value="MNSODISMTASE"/>
</dbReference>
<dbReference type="PIRSF" id="PIRSF000349">
    <property type="entry name" value="SODismutase"/>
    <property type="match status" value="1"/>
</dbReference>
<feature type="binding site" evidence="6">
    <location>
        <position position="178"/>
    </location>
    <ligand>
        <name>Mn(2+)</name>
        <dbReference type="ChEBI" id="CHEBI:29035"/>
    </ligand>
</feature>
<dbReference type="PANTHER" id="PTHR43595:SF2">
    <property type="entry name" value="SMALL RIBOSOMAL SUBUNIT PROTEIN MS42"/>
    <property type="match status" value="1"/>
</dbReference>
<comment type="caution">
    <text evidence="10">The sequence shown here is derived from an EMBL/GenBank/DDBJ whole genome shotgun (WGS) entry which is preliminary data.</text>
</comment>
<feature type="binding site" evidence="6">
    <location>
        <position position="84"/>
    </location>
    <ligand>
        <name>Mn(2+)</name>
        <dbReference type="ChEBI" id="CHEBI:29035"/>
    </ligand>
</feature>
<dbReference type="PROSITE" id="PS00088">
    <property type="entry name" value="SOD_MN"/>
    <property type="match status" value="1"/>
</dbReference>
<dbReference type="GO" id="GO:0004784">
    <property type="term" value="F:superoxide dismutase activity"/>
    <property type="evidence" value="ECO:0007669"/>
    <property type="project" value="UniProtKB-EC"/>
</dbReference>
<dbReference type="SUPFAM" id="SSF54719">
    <property type="entry name" value="Fe,Mn superoxide dismutase (SOD), C-terminal domain"/>
    <property type="match status" value="1"/>
</dbReference>
<keyword evidence="11" id="KW-1185">Reference proteome</keyword>
<dbReference type="InterPro" id="IPR001189">
    <property type="entry name" value="Mn/Fe_SOD"/>
</dbReference>
<reference evidence="10 11" key="1">
    <citation type="journal article" date="2018" name="Mol. Biol. Evol.">
        <title>Analysis of the draft genome of the red seaweed Gracilariopsis chorda provides insights into genome size evolution in Rhodophyta.</title>
        <authorList>
            <person name="Lee J."/>
            <person name="Yang E.C."/>
            <person name="Graf L."/>
            <person name="Yang J.H."/>
            <person name="Qiu H."/>
            <person name="Zel Zion U."/>
            <person name="Chan C.X."/>
            <person name="Stephens T.G."/>
            <person name="Weber A.P.M."/>
            <person name="Boo G.H."/>
            <person name="Boo S.M."/>
            <person name="Kim K.M."/>
            <person name="Shin Y."/>
            <person name="Jung M."/>
            <person name="Lee S.J."/>
            <person name="Yim H.S."/>
            <person name="Lee J.H."/>
            <person name="Bhattacharya D."/>
            <person name="Yoon H.S."/>
        </authorList>
    </citation>
    <scope>NUCLEOTIDE SEQUENCE [LARGE SCALE GENOMIC DNA]</scope>
    <source>
        <strain evidence="10 11">SKKU-2015</strain>
        <tissue evidence="10">Whole body</tissue>
    </source>
</reference>
<name>A0A2V3INW0_9FLOR</name>